<dbReference type="Proteomes" id="UP000655830">
    <property type="component" value="Unassembled WGS sequence"/>
</dbReference>
<sequence>MACDCNGSRFEDDFRDFEERGLRGSFRDFDRDDRRDRDDRDDRRRRDCRRLANEVERRINDLKEDIRRLDNAFDRLEDRGCIRGTSRDDDNGHGCRRCGCRRCDF</sequence>
<dbReference type="RefSeq" id="WP_249334182.1">
    <property type="nucleotide sequence ID" value="NZ_JACRSY010000046.1"/>
</dbReference>
<evidence type="ECO:0000256" key="1">
    <source>
        <dbReference type="SAM" id="Coils"/>
    </source>
</evidence>
<accession>A0A926EMS7</accession>
<evidence type="ECO:0000313" key="3">
    <source>
        <dbReference type="Proteomes" id="UP000655830"/>
    </source>
</evidence>
<keyword evidence="3" id="KW-1185">Reference proteome</keyword>
<protein>
    <submittedName>
        <fullName evidence="2">Uncharacterized protein</fullName>
    </submittedName>
</protein>
<evidence type="ECO:0000313" key="2">
    <source>
        <dbReference type="EMBL" id="MBC8581325.1"/>
    </source>
</evidence>
<organism evidence="2 3">
    <name type="scientific">Zhenhengia yiwuensis</name>
    <dbReference type="NCBI Taxonomy" id="2763666"/>
    <lineage>
        <taxon>Bacteria</taxon>
        <taxon>Bacillati</taxon>
        <taxon>Bacillota</taxon>
        <taxon>Clostridia</taxon>
        <taxon>Lachnospirales</taxon>
        <taxon>Lachnospiraceae</taxon>
        <taxon>Zhenhengia</taxon>
    </lineage>
</organism>
<dbReference type="EMBL" id="JACRSY010000046">
    <property type="protein sequence ID" value="MBC8581325.1"/>
    <property type="molecule type" value="Genomic_DNA"/>
</dbReference>
<feature type="coiled-coil region" evidence="1">
    <location>
        <begin position="45"/>
        <end position="79"/>
    </location>
</feature>
<keyword evidence="1" id="KW-0175">Coiled coil</keyword>
<name>A0A926EMS7_9FIRM</name>
<reference evidence="2" key="1">
    <citation type="submission" date="2020-08" db="EMBL/GenBank/DDBJ databases">
        <title>Genome public.</title>
        <authorList>
            <person name="Liu C."/>
            <person name="Sun Q."/>
        </authorList>
    </citation>
    <scope>NUCLEOTIDE SEQUENCE</scope>
    <source>
        <strain evidence="2">NSJ-12</strain>
    </source>
</reference>
<comment type="caution">
    <text evidence="2">The sequence shown here is derived from an EMBL/GenBank/DDBJ whole genome shotgun (WGS) entry which is preliminary data.</text>
</comment>
<dbReference type="AlphaFoldDB" id="A0A926EMS7"/>
<gene>
    <name evidence="2" type="ORF">H8718_17655</name>
</gene>
<proteinExistence type="predicted"/>